<reference evidence="2 3" key="1">
    <citation type="submission" date="2024-10" db="EMBL/GenBank/DDBJ databases">
        <title>Updated reference genomes for cyclostephanoid diatoms.</title>
        <authorList>
            <person name="Roberts W.R."/>
            <person name="Alverson A.J."/>
        </authorList>
    </citation>
    <scope>NUCLEOTIDE SEQUENCE [LARGE SCALE GENOMIC DNA]</scope>
    <source>
        <strain evidence="2 3">AJA228-03</strain>
    </source>
</reference>
<keyword evidence="1" id="KW-0732">Signal</keyword>
<keyword evidence="3" id="KW-1185">Reference proteome</keyword>
<dbReference type="Proteomes" id="UP001530377">
    <property type="component" value="Unassembled WGS sequence"/>
</dbReference>
<feature type="chain" id="PRO_5044759986" evidence="1">
    <location>
        <begin position="25"/>
        <end position="129"/>
    </location>
</feature>
<sequence>MSGTMISAIISATLAAMCVSSADASALVRVRTLSQRKSLSRGRDAKGSFLDFEPTFRRLEVSMSMELLSISLSESLSIPADEADGFDPTSLDTIPDVVNVDAVKEGASGAATIGTALAACAIAGVAVIL</sequence>
<evidence type="ECO:0000256" key="1">
    <source>
        <dbReference type="SAM" id="SignalP"/>
    </source>
</evidence>
<protein>
    <submittedName>
        <fullName evidence="2">Uncharacterized protein</fullName>
    </submittedName>
</protein>
<proteinExistence type="predicted"/>
<comment type="caution">
    <text evidence="2">The sequence shown here is derived from an EMBL/GenBank/DDBJ whole genome shotgun (WGS) entry which is preliminary data.</text>
</comment>
<evidence type="ECO:0000313" key="3">
    <source>
        <dbReference type="Proteomes" id="UP001530377"/>
    </source>
</evidence>
<organism evidence="2 3">
    <name type="scientific">Cyclostephanos tholiformis</name>
    <dbReference type="NCBI Taxonomy" id="382380"/>
    <lineage>
        <taxon>Eukaryota</taxon>
        <taxon>Sar</taxon>
        <taxon>Stramenopiles</taxon>
        <taxon>Ochrophyta</taxon>
        <taxon>Bacillariophyta</taxon>
        <taxon>Coscinodiscophyceae</taxon>
        <taxon>Thalassiosirophycidae</taxon>
        <taxon>Stephanodiscales</taxon>
        <taxon>Stephanodiscaceae</taxon>
        <taxon>Cyclostephanos</taxon>
    </lineage>
</organism>
<dbReference type="EMBL" id="JALLPB020000092">
    <property type="protein sequence ID" value="KAL3817768.1"/>
    <property type="molecule type" value="Genomic_DNA"/>
</dbReference>
<feature type="signal peptide" evidence="1">
    <location>
        <begin position="1"/>
        <end position="24"/>
    </location>
</feature>
<name>A0ABD3S037_9STRA</name>
<gene>
    <name evidence="2" type="ORF">ACHAXA_002412</name>
</gene>
<dbReference type="AlphaFoldDB" id="A0ABD3S037"/>
<evidence type="ECO:0000313" key="2">
    <source>
        <dbReference type="EMBL" id="KAL3817768.1"/>
    </source>
</evidence>
<accession>A0ABD3S037</accession>